<sequence length="276" mass="31210">MELEPLRNRNNAVLAELERIVALEMELTLFNARRTLFSADKQVEVRNMDGTMLLVDRESPRSEYYNRVIGFGPDSLSKLSEILRFYGECGITPCFDLTPDKQTAEVAAALAGQGYVPRLQLAFLSASVDGAREPGEENRDFRIEAVNEDNVEAFLDLIVLSNGGQRPARELLDKKKEYYYRPEFKNWVAWAGEEPAGMASLFLRGEEGYAANDFTFPAFRGRGCQTALIRHRLRAARELGIRKLYADVEFGGTSHLNMLKAGFSTAFINAFWMKTR</sequence>
<evidence type="ECO:0000259" key="1">
    <source>
        <dbReference type="PROSITE" id="PS51186"/>
    </source>
</evidence>
<dbReference type="AlphaFoldDB" id="A0A5D0CZW8"/>
<dbReference type="OrthoDB" id="2350893at2"/>
<dbReference type="Gene3D" id="3.40.630.30">
    <property type="match status" value="1"/>
</dbReference>
<gene>
    <name evidence="2" type="ORF">FRY98_06625</name>
</gene>
<keyword evidence="2" id="KW-0808">Transferase</keyword>
<dbReference type="SUPFAM" id="SSF55729">
    <property type="entry name" value="Acyl-CoA N-acyltransferases (Nat)"/>
    <property type="match status" value="1"/>
</dbReference>
<dbReference type="InterPro" id="IPR000182">
    <property type="entry name" value="GNAT_dom"/>
</dbReference>
<protein>
    <submittedName>
        <fullName evidence="2">GNAT family N-acetyltransferase</fullName>
    </submittedName>
</protein>
<organism evidence="2 3">
    <name type="scientific">Paenibacillus faecis</name>
    <dbReference type="NCBI Taxonomy" id="862114"/>
    <lineage>
        <taxon>Bacteria</taxon>
        <taxon>Bacillati</taxon>
        <taxon>Bacillota</taxon>
        <taxon>Bacilli</taxon>
        <taxon>Bacillales</taxon>
        <taxon>Paenibacillaceae</taxon>
        <taxon>Paenibacillus</taxon>
    </lineage>
</organism>
<keyword evidence="3" id="KW-1185">Reference proteome</keyword>
<accession>A0A5D0CZW8</accession>
<evidence type="ECO:0000313" key="3">
    <source>
        <dbReference type="Proteomes" id="UP000325218"/>
    </source>
</evidence>
<dbReference type="CDD" id="cd04301">
    <property type="entry name" value="NAT_SF"/>
    <property type="match status" value="1"/>
</dbReference>
<feature type="domain" description="N-acetyltransferase" evidence="1">
    <location>
        <begin position="141"/>
        <end position="276"/>
    </location>
</feature>
<name>A0A5D0CZW8_9BACL</name>
<dbReference type="EMBL" id="VSDO01000001">
    <property type="protein sequence ID" value="TYA15300.1"/>
    <property type="molecule type" value="Genomic_DNA"/>
</dbReference>
<dbReference type="RefSeq" id="WP_148450890.1">
    <property type="nucleotide sequence ID" value="NZ_VSDO01000001.1"/>
</dbReference>
<comment type="caution">
    <text evidence="2">The sequence shown here is derived from an EMBL/GenBank/DDBJ whole genome shotgun (WGS) entry which is preliminary data.</text>
</comment>
<dbReference type="GO" id="GO:0016747">
    <property type="term" value="F:acyltransferase activity, transferring groups other than amino-acyl groups"/>
    <property type="evidence" value="ECO:0007669"/>
    <property type="project" value="InterPro"/>
</dbReference>
<dbReference type="InterPro" id="IPR016181">
    <property type="entry name" value="Acyl_CoA_acyltransferase"/>
</dbReference>
<dbReference type="Pfam" id="PF00583">
    <property type="entry name" value="Acetyltransf_1"/>
    <property type="match status" value="1"/>
</dbReference>
<reference evidence="2 3" key="1">
    <citation type="submission" date="2019-08" db="EMBL/GenBank/DDBJ databases">
        <title>Genome sequencing of Paenibacillus faecis DSM 23593(T).</title>
        <authorList>
            <person name="Kook J.-K."/>
            <person name="Park S.-N."/>
            <person name="Lim Y.K."/>
        </authorList>
    </citation>
    <scope>NUCLEOTIDE SEQUENCE [LARGE SCALE GENOMIC DNA]</scope>
    <source>
        <strain evidence="2 3">DSM 23593</strain>
    </source>
</reference>
<proteinExistence type="predicted"/>
<dbReference type="PROSITE" id="PS51186">
    <property type="entry name" value="GNAT"/>
    <property type="match status" value="1"/>
</dbReference>
<evidence type="ECO:0000313" key="2">
    <source>
        <dbReference type="EMBL" id="TYA15300.1"/>
    </source>
</evidence>
<dbReference type="Proteomes" id="UP000325218">
    <property type="component" value="Unassembled WGS sequence"/>
</dbReference>